<dbReference type="GO" id="GO:0017148">
    <property type="term" value="P:negative regulation of translation"/>
    <property type="evidence" value="ECO:0007669"/>
    <property type="project" value="TreeGrafter"/>
</dbReference>
<dbReference type="Gene3D" id="3.30.460.10">
    <property type="entry name" value="Beta Polymerase, domain 2"/>
    <property type="match status" value="1"/>
</dbReference>
<comment type="similarity">
    <text evidence="1">Belongs to the Iojap/RsfS family.</text>
</comment>
<evidence type="ECO:0008006" key="3">
    <source>
        <dbReference type="Google" id="ProtNLM"/>
    </source>
</evidence>
<dbReference type="PANTHER" id="PTHR21043">
    <property type="entry name" value="IOJAP SUPERFAMILY ORTHOLOG"/>
    <property type="match status" value="1"/>
</dbReference>
<protein>
    <recommendedName>
        <fullName evidence="3">Ribosomal silencing factor RsfA</fullName>
    </recommendedName>
</protein>
<dbReference type="Pfam" id="PF02410">
    <property type="entry name" value="RsfS"/>
    <property type="match status" value="1"/>
</dbReference>
<evidence type="ECO:0000256" key="1">
    <source>
        <dbReference type="ARBA" id="ARBA00010574"/>
    </source>
</evidence>
<dbReference type="PANTHER" id="PTHR21043:SF0">
    <property type="entry name" value="MITOCHONDRIAL ASSEMBLY OF RIBOSOMAL LARGE SUBUNIT PROTEIN 1"/>
    <property type="match status" value="1"/>
</dbReference>
<sequence length="112" mass="12529">AIEIARLFHDDKCTQVVVLDVCGLSPITNYLVIASGTSERQMRSVLDHAVELAEDRGTPPHTLTKDAGAHWLIADFVDVVAHVFEPNTRAHYDLEMLWGDAREIAWTRPGHQ</sequence>
<dbReference type="GO" id="GO:0043023">
    <property type="term" value="F:ribosomal large subunit binding"/>
    <property type="evidence" value="ECO:0007669"/>
    <property type="project" value="TreeGrafter"/>
</dbReference>
<accession>A0A3B1DZX5</accession>
<feature type="non-terminal residue" evidence="2">
    <location>
        <position position="1"/>
    </location>
</feature>
<evidence type="ECO:0000313" key="2">
    <source>
        <dbReference type="EMBL" id="VAX41340.1"/>
    </source>
</evidence>
<reference evidence="2" key="1">
    <citation type="submission" date="2018-06" db="EMBL/GenBank/DDBJ databases">
        <authorList>
            <person name="Zhirakovskaya E."/>
        </authorList>
    </citation>
    <scope>NUCLEOTIDE SEQUENCE</scope>
</reference>
<dbReference type="AlphaFoldDB" id="A0A3B1DZX5"/>
<organism evidence="2">
    <name type="scientific">hydrothermal vent metagenome</name>
    <dbReference type="NCBI Taxonomy" id="652676"/>
    <lineage>
        <taxon>unclassified sequences</taxon>
        <taxon>metagenomes</taxon>
        <taxon>ecological metagenomes</taxon>
    </lineage>
</organism>
<name>A0A3B1DZX5_9ZZZZ</name>
<dbReference type="SUPFAM" id="SSF81301">
    <property type="entry name" value="Nucleotidyltransferase"/>
    <property type="match status" value="1"/>
</dbReference>
<dbReference type="NCBIfam" id="TIGR00090">
    <property type="entry name" value="rsfS_iojap_ybeB"/>
    <property type="match status" value="1"/>
</dbReference>
<dbReference type="InterPro" id="IPR043519">
    <property type="entry name" value="NT_sf"/>
</dbReference>
<dbReference type="GO" id="GO:0090071">
    <property type="term" value="P:negative regulation of ribosome biogenesis"/>
    <property type="evidence" value="ECO:0007669"/>
    <property type="project" value="TreeGrafter"/>
</dbReference>
<dbReference type="HAMAP" id="MF_01477">
    <property type="entry name" value="Iojap_RsfS"/>
    <property type="match status" value="1"/>
</dbReference>
<dbReference type="EMBL" id="UOGK01000527">
    <property type="protein sequence ID" value="VAX41340.1"/>
    <property type="molecule type" value="Genomic_DNA"/>
</dbReference>
<proteinExistence type="inferred from homology"/>
<gene>
    <name evidence="2" type="ORF">MNBD_PLANCTO03-384</name>
</gene>
<dbReference type="InterPro" id="IPR004394">
    <property type="entry name" value="Iojap/RsfS/C7orf30"/>
</dbReference>